<feature type="non-terminal residue" evidence="1">
    <location>
        <position position="1"/>
    </location>
</feature>
<dbReference type="Proteomes" id="UP000247702">
    <property type="component" value="Unassembled WGS sequence"/>
</dbReference>
<name>A0A2Z6R6P7_9GLOM</name>
<organism evidence="1 2">
    <name type="scientific">Rhizophagus clarus</name>
    <dbReference type="NCBI Taxonomy" id="94130"/>
    <lineage>
        <taxon>Eukaryota</taxon>
        <taxon>Fungi</taxon>
        <taxon>Fungi incertae sedis</taxon>
        <taxon>Mucoromycota</taxon>
        <taxon>Glomeromycotina</taxon>
        <taxon>Glomeromycetes</taxon>
        <taxon>Glomerales</taxon>
        <taxon>Glomeraceae</taxon>
        <taxon>Rhizophagus</taxon>
    </lineage>
</organism>
<gene>
    <name evidence="1" type="ORF">RclHR1_21780001</name>
</gene>
<accession>A0A2Z6R6P7</accession>
<comment type="caution">
    <text evidence="1">The sequence shown here is derived from an EMBL/GenBank/DDBJ whole genome shotgun (WGS) entry which is preliminary data.</text>
</comment>
<keyword evidence="2" id="KW-1185">Reference proteome</keyword>
<evidence type="ECO:0000313" key="2">
    <source>
        <dbReference type="Proteomes" id="UP000247702"/>
    </source>
</evidence>
<sequence length="51" mass="5684">NNLPDKGKKNIKFLQAFSVAILLQANFTAFSYPFLLASHLSLIGFSTLNIR</sequence>
<dbReference type="AlphaFoldDB" id="A0A2Z6R6P7"/>
<protein>
    <submittedName>
        <fullName evidence="1">Uncharacterized protein</fullName>
    </submittedName>
</protein>
<evidence type="ECO:0000313" key="1">
    <source>
        <dbReference type="EMBL" id="GBB93454.1"/>
    </source>
</evidence>
<dbReference type="EMBL" id="BEXD01001311">
    <property type="protein sequence ID" value="GBB93454.1"/>
    <property type="molecule type" value="Genomic_DNA"/>
</dbReference>
<reference evidence="1 2" key="1">
    <citation type="submission" date="2017-11" db="EMBL/GenBank/DDBJ databases">
        <title>The genome of Rhizophagus clarus HR1 reveals common genetic basis of auxotrophy among arbuscular mycorrhizal fungi.</title>
        <authorList>
            <person name="Kobayashi Y."/>
        </authorList>
    </citation>
    <scope>NUCLEOTIDE SEQUENCE [LARGE SCALE GENOMIC DNA]</scope>
    <source>
        <strain evidence="1 2">HR1</strain>
    </source>
</reference>
<proteinExistence type="predicted"/>